<accession>A0ABC9B497</accession>
<reference evidence="2" key="1">
    <citation type="submission" date="2024-10" db="EMBL/GenBank/DDBJ databases">
        <authorList>
            <person name="Ryan C."/>
        </authorList>
    </citation>
    <scope>NUCLEOTIDE SEQUENCE [LARGE SCALE GENOMIC DNA]</scope>
</reference>
<dbReference type="InterPro" id="IPR011009">
    <property type="entry name" value="Kinase-like_dom_sf"/>
</dbReference>
<organism evidence="2 3">
    <name type="scientific">Urochloa decumbens</name>
    <dbReference type="NCBI Taxonomy" id="240449"/>
    <lineage>
        <taxon>Eukaryota</taxon>
        <taxon>Viridiplantae</taxon>
        <taxon>Streptophyta</taxon>
        <taxon>Embryophyta</taxon>
        <taxon>Tracheophyta</taxon>
        <taxon>Spermatophyta</taxon>
        <taxon>Magnoliopsida</taxon>
        <taxon>Liliopsida</taxon>
        <taxon>Poales</taxon>
        <taxon>Poaceae</taxon>
        <taxon>PACMAD clade</taxon>
        <taxon>Panicoideae</taxon>
        <taxon>Panicodae</taxon>
        <taxon>Paniceae</taxon>
        <taxon>Melinidinae</taxon>
        <taxon>Urochloa</taxon>
    </lineage>
</organism>
<dbReference type="InterPro" id="IPR000719">
    <property type="entry name" value="Prot_kinase_dom"/>
</dbReference>
<keyword evidence="3" id="KW-1185">Reference proteome</keyword>
<dbReference type="Pfam" id="PF00069">
    <property type="entry name" value="Pkinase"/>
    <property type="match status" value="1"/>
</dbReference>
<dbReference type="PANTHER" id="PTHR45707:SF59">
    <property type="entry name" value="PROTEIN KINASE DOMAIN-CONTAINING PROTEIN"/>
    <property type="match status" value="1"/>
</dbReference>
<feature type="domain" description="Protein kinase" evidence="1">
    <location>
        <begin position="34"/>
        <end position="331"/>
    </location>
</feature>
<sequence length="332" mass="37220">MVAEANTGGSEPSLLSTLPKELPLDFLKDITLGFSDDRILSKGAFGTFYKGTLENGQEVAVKKLEGNVQVPAGEKFLHASTNLMALQHENIVKLLSCCSEAKKKVVEHKGKYILVDTEECVLCYEYVPKGSLQNYLSGDTNRTNWDTNFKIIKGICQGVQFLHEGEFGRIVLEEEFGRIAHLDLQPANILLDDNMVPKIADFGLSRFFNLEQSRLYTMNVVGLKGYMAPEYLYRGEISCQCDIYSLGVMIIEIATGEKNYSNEKDMSGREFIASVRQTWTDEHIASKYVSLDADRLQQVRACIEIGLRCVDVAQRNRPSIVEVVNRLHGRCA</sequence>
<protein>
    <recommendedName>
        <fullName evidence="1">Protein kinase domain-containing protein</fullName>
    </recommendedName>
</protein>
<dbReference type="PANTHER" id="PTHR45707">
    <property type="entry name" value="C2 CALCIUM/LIPID-BINDING PLANT PHOSPHORIBOSYLTRANSFERASE FAMILY PROTEIN"/>
    <property type="match status" value="1"/>
</dbReference>
<dbReference type="FunFam" id="1.10.510.10:FF:000870">
    <property type="entry name" value="OSJNBa0016N04.16-like protein"/>
    <property type="match status" value="1"/>
</dbReference>
<dbReference type="EMBL" id="OZ075134">
    <property type="protein sequence ID" value="CAL4994132.1"/>
    <property type="molecule type" value="Genomic_DNA"/>
</dbReference>
<evidence type="ECO:0000313" key="2">
    <source>
        <dbReference type="EMBL" id="CAL4994132.1"/>
    </source>
</evidence>
<evidence type="ECO:0000313" key="3">
    <source>
        <dbReference type="Proteomes" id="UP001497457"/>
    </source>
</evidence>
<gene>
    <name evidence="2" type="ORF">URODEC1_LOCUS61799</name>
</gene>
<dbReference type="PROSITE" id="PS50011">
    <property type="entry name" value="PROTEIN_KINASE_DOM"/>
    <property type="match status" value="1"/>
</dbReference>
<dbReference type="AlphaFoldDB" id="A0ABC9B497"/>
<dbReference type="SUPFAM" id="SSF56112">
    <property type="entry name" value="Protein kinase-like (PK-like)"/>
    <property type="match status" value="1"/>
</dbReference>
<evidence type="ECO:0000259" key="1">
    <source>
        <dbReference type="PROSITE" id="PS50011"/>
    </source>
</evidence>
<name>A0ABC9B497_9POAL</name>
<dbReference type="Gene3D" id="3.30.200.20">
    <property type="entry name" value="Phosphorylase Kinase, domain 1"/>
    <property type="match status" value="1"/>
</dbReference>
<dbReference type="PIRSF" id="PIRSF000654">
    <property type="entry name" value="Integrin-linked_kinase"/>
    <property type="match status" value="1"/>
</dbReference>
<dbReference type="Gene3D" id="1.10.510.10">
    <property type="entry name" value="Transferase(Phosphotransferase) domain 1"/>
    <property type="match status" value="1"/>
</dbReference>
<dbReference type="Proteomes" id="UP001497457">
    <property type="component" value="Chromosome 24b"/>
</dbReference>
<proteinExistence type="predicted"/>